<keyword evidence="2" id="KW-1185">Reference proteome</keyword>
<dbReference type="Proteomes" id="UP000730482">
    <property type="component" value="Unassembled WGS sequence"/>
</dbReference>
<comment type="caution">
    <text evidence="1">The sequence shown here is derived from an EMBL/GenBank/DDBJ whole genome shotgun (WGS) entry which is preliminary data.</text>
</comment>
<reference evidence="1 2" key="1">
    <citation type="submission" date="2020-02" db="EMBL/GenBank/DDBJ databases">
        <title>Acidophilic actinobacteria isolated from forest soil.</title>
        <authorList>
            <person name="Golinska P."/>
        </authorList>
    </citation>
    <scope>NUCLEOTIDE SEQUENCE [LARGE SCALE GENOMIC DNA]</scope>
    <source>
        <strain evidence="1 2">NL8</strain>
    </source>
</reference>
<sequence length="232" mass="24811">MPIRTPVTTSVQLANAAAVGRALRPLGWTSQEEPQGKHPGAHRATVWKPQAAPDLSLLILTVEGQRGQMAELIRSCVAFSEPDRSGRRHRGRRPSWRFTCYDAPPLAVTAAALAAFDNAPDGKLLDEAGWDLTRHVARGHKRPALTEFRRRDSAVSAVFRFPNFTPPCERCPATSDLGDAGGWLISGPGFSADATAHAPGAVITAFALNLPGRSKAASLTPASDQVAKGHER</sequence>
<dbReference type="EMBL" id="JAAFYZ010000028">
    <property type="protein sequence ID" value="MBS2547425.1"/>
    <property type="molecule type" value="Genomic_DNA"/>
</dbReference>
<accession>A0ABS5KMZ8</accession>
<dbReference type="RefSeq" id="WP_194896538.1">
    <property type="nucleotide sequence ID" value="NZ_JAAFYZ010000028.1"/>
</dbReference>
<protein>
    <submittedName>
        <fullName evidence="1">Uncharacterized protein</fullName>
    </submittedName>
</protein>
<name>A0ABS5KMZ8_9ACTN</name>
<evidence type="ECO:0000313" key="2">
    <source>
        <dbReference type="Proteomes" id="UP000730482"/>
    </source>
</evidence>
<organism evidence="1 2">
    <name type="scientific">Catenulispora pinistramenti</name>
    <dbReference type="NCBI Taxonomy" id="2705254"/>
    <lineage>
        <taxon>Bacteria</taxon>
        <taxon>Bacillati</taxon>
        <taxon>Actinomycetota</taxon>
        <taxon>Actinomycetes</taxon>
        <taxon>Catenulisporales</taxon>
        <taxon>Catenulisporaceae</taxon>
        <taxon>Catenulispora</taxon>
    </lineage>
</organism>
<gene>
    <name evidence="1" type="ORF">KGQ19_11135</name>
</gene>
<proteinExistence type="predicted"/>
<evidence type="ECO:0000313" key="1">
    <source>
        <dbReference type="EMBL" id="MBS2547425.1"/>
    </source>
</evidence>